<keyword evidence="4 5" id="KW-0460">Magnesium</keyword>
<keyword evidence="10" id="KW-1185">Reference proteome</keyword>
<organism evidence="9 10">
    <name type="scientific">Thalassobacillus cyri</name>
    <dbReference type="NCBI Taxonomy" id="571932"/>
    <lineage>
        <taxon>Bacteria</taxon>
        <taxon>Bacillati</taxon>
        <taxon>Bacillota</taxon>
        <taxon>Bacilli</taxon>
        <taxon>Bacillales</taxon>
        <taxon>Bacillaceae</taxon>
        <taxon>Thalassobacillus</taxon>
    </lineage>
</organism>
<dbReference type="PANTHER" id="PTHR19288:SF46">
    <property type="entry name" value="HALOACID DEHALOGENASE-LIKE HYDROLASE DOMAIN-CONTAINING PROTEIN 2"/>
    <property type="match status" value="1"/>
</dbReference>
<feature type="binding site" evidence="7">
    <location>
        <position position="181"/>
    </location>
    <ligand>
        <name>substrate</name>
    </ligand>
</feature>
<feature type="binding site" evidence="8">
    <location>
        <position position="206"/>
    </location>
    <ligand>
        <name>Mg(2+)</name>
        <dbReference type="ChEBI" id="CHEBI:18420"/>
    </ligand>
</feature>
<dbReference type="Pfam" id="PF13242">
    <property type="entry name" value="Hydrolase_like"/>
    <property type="match status" value="1"/>
</dbReference>
<feature type="binding site" evidence="8">
    <location>
        <position position="10"/>
    </location>
    <ligand>
        <name>Mg(2+)</name>
        <dbReference type="ChEBI" id="CHEBI:18420"/>
    </ligand>
</feature>
<dbReference type="PIRSF" id="PIRSF000915">
    <property type="entry name" value="PGP-type_phosphatase"/>
    <property type="match status" value="1"/>
</dbReference>
<keyword evidence="2 5" id="KW-0479">Metal-binding</keyword>
<proteinExistence type="inferred from homology"/>
<evidence type="ECO:0000256" key="1">
    <source>
        <dbReference type="ARBA" id="ARBA00006696"/>
    </source>
</evidence>
<dbReference type="RefSeq" id="WP_093046019.1">
    <property type="nucleotide sequence ID" value="NZ_FNQR01000015.1"/>
</dbReference>
<comment type="function">
    <text evidence="5">Catalyzes the dephosphorylation of 2-6 carbon acid sugars in vitro.</text>
</comment>
<gene>
    <name evidence="9" type="ORF">SAMN05421743_115104</name>
</gene>
<keyword evidence="3" id="KW-0378">Hydrolase</keyword>
<evidence type="ECO:0000256" key="6">
    <source>
        <dbReference type="PIRSR" id="PIRSR000915-1"/>
    </source>
</evidence>
<dbReference type="NCBIfam" id="TIGR01457">
    <property type="entry name" value="HAD-SF-IIA-hyp2"/>
    <property type="match status" value="1"/>
</dbReference>
<dbReference type="InterPro" id="IPR023214">
    <property type="entry name" value="HAD_sf"/>
</dbReference>
<dbReference type="Pfam" id="PF13344">
    <property type="entry name" value="Hydrolase_6"/>
    <property type="match status" value="1"/>
</dbReference>
<dbReference type="SFLD" id="SFLDG01129">
    <property type="entry name" value="C1.5:_HAD__Beta-PGM__Phosphata"/>
    <property type="match status" value="1"/>
</dbReference>
<comment type="cofactor">
    <cofactor evidence="8">
        <name>Mg(2+)</name>
        <dbReference type="ChEBI" id="CHEBI:18420"/>
    </cofactor>
    <text evidence="8">Divalent metal ions. Mg(2+) is the most effective.</text>
</comment>
<evidence type="ECO:0000256" key="2">
    <source>
        <dbReference type="ARBA" id="ARBA00022723"/>
    </source>
</evidence>
<dbReference type="Gene3D" id="3.40.50.1000">
    <property type="entry name" value="HAD superfamily/HAD-like"/>
    <property type="match status" value="2"/>
</dbReference>
<dbReference type="FunFam" id="3.40.50.1000:FF:000053">
    <property type="entry name" value="TIGR01457 family HAD hydrolase"/>
    <property type="match status" value="1"/>
</dbReference>
<evidence type="ECO:0000256" key="8">
    <source>
        <dbReference type="PIRSR" id="PIRSR000915-3"/>
    </source>
</evidence>
<dbReference type="SFLD" id="SFLDS00003">
    <property type="entry name" value="Haloacid_Dehalogenase"/>
    <property type="match status" value="2"/>
</dbReference>
<accession>A0A1H4GFJ8</accession>
<dbReference type="CDD" id="cd07530">
    <property type="entry name" value="HAD_Pase_UmpH-like"/>
    <property type="match status" value="1"/>
</dbReference>
<comment type="similarity">
    <text evidence="1 5">Belongs to the HAD-like hydrolase superfamily. NagD family.</text>
</comment>
<feature type="active site" description="Nucleophile" evidence="6">
    <location>
        <position position="10"/>
    </location>
</feature>
<evidence type="ECO:0000256" key="7">
    <source>
        <dbReference type="PIRSR" id="PIRSR000915-2"/>
    </source>
</evidence>
<dbReference type="OrthoDB" id="9810449at2"/>
<dbReference type="SFLD" id="SFLDG01139">
    <property type="entry name" value="C2.A:_Pyridoxal_Phosphate_Phos"/>
    <property type="match status" value="1"/>
</dbReference>
<evidence type="ECO:0000256" key="4">
    <source>
        <dbReference type="ARBA" id="ARBA00022842"/>
    </source>
</evidence>
<protein>
    <recommendedName>
        <fullName evidence="5">Acid sugar phosphatase</fullName>
        <ecNumber evidence="5">3.1.3.-</ecNumber>
    </recommendedName>
</protein>
<reference evidence="10" key="1">
    <citation type="submission" date="2016-10" db="EMBL/GenBank/DDBJ databases">
        <authorList>
            <person name="Varghese N."/>
            <person name="Submissions S."/>
        </authorList>
    </citation>
    <scope>NUCLEOTIDE SEQUENCE [LARGE SCALE GENOMIC DNA]</scope>
    <source>
        <strain evidence="10">CCM7597</strain>
    </source>
</reference>
<dbReference type="NCBIfam" id="TIGR01460">
    <property type="entry name" value="HAD-SF-IIA"/>
    <property type="match status" value="1"/>
</dbReference>
<feature type="binding site" evidence="8">
    <location>
        <position position="12"/>
    </location>
    <ligand>
        <name>Mg(2+)</name>
        <dbReference type="ChEBI" id="CHEBI:18420"/>
    </ligand>
</feature>
<name>A0A1H4GFJ8_9BACI</name>
<dbReference type="GO" id="GO:0005737">
    <property type="term" value="C:cytoplasm"/>
    <property type="evidence" value="ECO:0007669"/>
    <property type="project" value="TreeGrafter"/>
</dbReference>
<dbReference type="EMBL" id="FNQR01000015">
    <property type="protein sequence ID" value="SEB08051.1"/>
    <property type="molecule type" value="Genomic_DNA"/>
</dbReference>
<dbReference type="EC" id="3.1.3.-" evidence="5"/>
<dbReference type="AlphaFoldDB" id="A0A1H4GFJ8"/>
<evidence type="ECO:0000313" key="10">
    <source>
        <dbReference type="Proteomes" id="UP000198584"/>
    </source>
</evidence>
<dbReference type="InterPro" id="IPR006357">
    <property type="entry name" value="HAD-SF_hydro_IIA"/>
</dbReference>
<dbReference type="InterPro" id="IPR006439">
    <property type="entry name" value="HAD-SF_hydro_IA"/>
</dbReference>
<dbReference type="InterPro" id="IPR036412">
    <property type="entry name" value="HAD-like_sf"/>
</dbReference>
<dbReference type="GO" id="GO:0046872">
    <property type="term" value="F:metal ion binding"/>
    <property type="evidence" value="ECO:0007669"/>
    <property type="project" value="UniProtKB-KW"/>
</dbReference>
<evidence type="ECO:0000256" key="3">
    <source>
        <dbReference type="ARBA" id="ARBA00022801"/>
    </source>
</evidence>
<feature type="active site" description="Proton donor" evidence="6">
    <location>
        <position position="12"/>
    </location>
</feature>
<dbReference type="PANTHER" id="PTHR19288">
    <property type="entry name" value="4-NITROPHENYLPHOSPHATASE-RELATED"/>
    <property type="match status" value="1"/>
</dbReference>
<evidence type="ECO:0000256" key="5">
    <source>
        <dbReference type="PIRNR" id="PIRNR000915"/>
    </source>
</evidence>
<dbReference type="Proteomes" id="UP000198584">
    <property type="component" value="Unassembled WGS sequence"/>
</dbReference>
<evidence type="ECO:0000313" key="9">
    <source>
        <dbReference type="EMBL" id="SEB08051.1"/>
    </source>
</evidence>
<sequence>MKNYQAYLIDLDGTMYRGSERIEAASDFVKKLNEKKLPHLFVTNNSSRRPEQVAAKLTHMDIPAVKEQVYTTSMATAQYIKDQHPGADVYAIGEEGLLTALKEAGLNLVEDNADYVVIGIDRGINYEKLAAACLNVRNGAVFLSTNGDVAIPTERGMLPGNGSLTSVVTVSTGVEPVFIGKPEPIIMEQAMQTLGYDKNEVLMIGDNYNTDIKAGMNAGIDTLMVFTGVTSKEDLKSYNEQPTYTIDSLEEWMTRL</sequence>
<dbReference type="STRING" id="571932.SAMN05421743_115104"/>
<dbReference type="NCBIfam" id="TIGR01549">
    <property type="entry name" value="HAD-SF-IA-v1"/>
    <property type="match status" value="1"/>
</dbReference>
<dbReference type="SUPFAM" id="SSF56784">
    <property type="entry name" value="HAD-like"/>
    <property type="match status" value="1"/>
</dbReference>
<dbReference type="InterPro" id="IPR006354">
    <property type="entry name" value="HAD-SF_hydro_IIA_hyp1"/>
</dbReference>
<dbReference type="GO" id="GO:0016791">
    <property type="term" value="F:phosphatase activity"/>
    <property type="evidence" value="ECO:0007669"/>
    <property type="project" value="TreeGrafter"/>
</dbReference>